<feature type="compositionally biased region" description="Basic and acidic residues" evidence="2">
    <location>
        <begin position="105"/>
        <end position="116"/>
    </location>
</feature>
<feature type="compositionally biased region" description="Basic and acidic residues" evidence="2">
    <location>
        <begin position="288"/>
        <end position="297"/>
    </location>
</feature>
<name>A0ABR3VBU2_HUMIN</name>
<evidence type="ECO:0000313" key="3">
    <source>
        <dbReference type="EMBL" id="KAL1839182.1"/>
    </source>
</evidence>
<feature type="compositionally biased region" description="Basic and acidic residues" evidence="2">
    <location>
        <begin position="361"/>
        <end position="371"/>
    </location>
</feature>
<feature type="region of interest" description="Disordered" evidence="2">
    <location>
        <begin position="82"/>
        <end position="116"/>
    </location>
</feature>
<keyword evidence="1" id="KW-0175">Coiled coil</keyword>
<protein>
    <submittedName>
        <fullName evidence="3">Uncharacterized protein</fullName>
    </submittedName>
</protein>
<comment type="caution">
    <text evidence="3">The sequence shown here is derived from an EMBL/GenBank/DDBJ whole genome shotgun (WGS) entry which is preliminary data.</text>
</comment>
<evidence type="ECO:0000256" key="2">
    <source>
        <dbReference type="SAM" id="MobiDB-lite"/>
    </source>
</evidence>
<feature type="compositionally biased region" description="Polar residues" evidence="2">
    <location>
        <begin position="227"/>
        <end position="238"/>
    </location>
</feature>
<feature type="coiled-coil region" evidence="1">
    <location>
        <begin position="1"/>
        <end position="28"/>
    </location>
</feature>
<dbReference type="EMBL" id="JAZGSY010000171">
    <property type="protein sequence ID" value="KAL1839182.1"/>
    <property type="molecule type" value="Genomic_DNA"/>
</dbReference>
<reference evidence="3 4" key="1">
    <citation type="journal article" date="2024" name="Commun. Biol.">
        <title>Comparative genomic analysis of thermophilic fungi reveals convergent evolutionary adaptations and gene losses.</title>
        <authorList>
            <person name="Steindorff A.S."/>
            <person name="Aguilar-Pontes M.V."/>
            <person name="Robinson A.J."/>
            <person name="Andreopoulos B."/>
            <person name="LaButti K."/>
            <person name="Kuo A."/>
            <person name="Mondo S."/>
            <person name="Riley R."/>
            <person name="Otillar R."/>
            <person name="Haridas S."/>
            <person name="Lipzen A."/>
            <person name="Grimwood J."/>
            <person name="Schmutz J."/>
            <person name="Clum A."/>
            <person name="Reid I.D."/>
            <person name="Moisan M.C."/>
            <person name="Butler G."/>
            <person name="Nguyen T.T.M."/>
            <person name="Dewar K."/>
            <person name="Conant G."/>
            <person name="Drula E."/>
            <person name="Henrissat B."/>
            <person name="Hansel C."/>
            <person name="Singer S."/>
            <person name="Hutchinson M.I."/>
            <person name="de Vries R.P."/>
            <person name="Natvig D.O."/>
            <person name="Powell A.J."/>
            <person name="Tsang A."/>
            <person name="Grigoriev I.V."/>
        </authorList>
    </citation>
    <scope>NUCLEOTIDE SEQUENCE [LARGE SCALE GENOMIC DNA]</scope>
    <source>
        <strain evidence="3 4">CBS 620.91</strain>
    </source>
</reference>
<sequence>MADTKRLVSHLQDELARLDNLVAAYQREMLIEFQKHMNDCLKDYPDDVSRQVSQAIAEAMAAGTYAALCPPVNSAPSMQIIQHSPWDGRSSPPPFVPHTSTPNESPRDTHVREEEEFHELFTPRYLPLLEDKESRRRRSPSASSAGSVTLPAPAMANAEPTEVSKTVESDNAAIRPQVTRSSSVSSSASDSKTREGALRRSSVGSAKDSPRRVRFLVGDQEVFPSSPKGQETVDTASENGAEDRPEAQSSEGLSVADETSTYAGSSLAEVPGVEDFLPKPKKVSSTQKLRELSRQPLDDTCDWVPSGGTGDRPAEPNSTKPETLQRIPTAAVEEEPEGLVPGPPLEEMTRESEAEYLTMAPRDKGKGKGKEPASSSFQTSGALPSTKAVSMTNTNGSLHADDDQDDALFDLDEETPQTSEPSSKPVKKYLPDADSDDEQPKPPVHRRRSTLTDALPPVSPSAALFGHSIGSYKGRTVLSTPIKDPKLYDEIAGMKDVHFFVGSIDGRSGVEPADLGSYRAASLARANAAAGAVPRSFSERLALEEEMERRKAEEGLEEGV</sequence>
<organism evidence="3 4">
    <name type="scientific">Humicola insolens</name>
    <name type="common">Soft-rot fungus</name>
    <dbReference type="NCBI Taxonomy" id="85995"/>
    <lineage>
        <taxon>Eukaryota</taxon>
        <taxon>Fungi</taxon>
        <taxon>Dikarya</taxon>
        <taxon>Ascomycota</taxon>
        <taxon>Pezizomycotina</taxon>
        <taxon>Sordariomycetes</taxon>
        <taxon>Sordariomycetidae</taxon>
        <taxon>Sordariales</taxon>
        <taxon>Chaetomiaceae</taxon>
        <taxon>Mycothermus</taxon>
    </lineage>
</organism>
<evidence type="ECO:0000256" key="1">
    <source>
        <dbReference type="SAM" id="Coils"/>
    </source>
</evidence>
<dbReference type="Proteomes" id="UP001583172">
    <property type="component" value="Unassembled WGS sequence"/>
</dbReference>
<feature type="compositionally biased region" description="Acidic residues" evidence="2">
    <location>
        <begin position="402"/>
        <end position="415"/>
    </location>
</feature>
<feature type="compositionally biased region" description="Low complexity" evidence="2">
    <location>
        <begin position="181"/>
        <end position="190"/>
    </location>
</feature>
<keyword evidence="4" id="KW-1185">Reference proteome</keyword>
<gene>
    <name evidence="3" type="ORF">VTJ49DRAFT_1801</name>
</gene>
<proteinExistence type="predicted"/>
<accession>A0ABR3VBU2</accession>
<feature type="region of interest" description="Disordered" evidence="2">
    <location>
        <begin position="128"/>
        <end position="458"/>
    </location>
</feature>
<feature type="compositionally biased region" description="Polar residues" evidence="2">
    <location>
        <begin position="247"/>
        <end position="264"/>
    </location>
</feature>
<evidence type="ECO:0000313" key="4">
    <source>
        <dbReference type="Proteomes" id="UP001583172"/>
    </source>
</evidence>
<feature type="compositionally biased region" description="Polar residues" evidence="2">
    <location>
        <begin position="373"/>
        <end position="397"/>
    </location>
</feature>